<organism evidence="2 3">
    <name type="scientific">Penicillium canariense</name>
    <dbReference type="NCBI Taxonomy" id="189055"/>
    <lineage>
        <taxon>Eukaryota</taxon>
        <taxon>Fungi</taxon>
        <taxon>Dikarya</taxon>
        <taxon>Ascomycota</taxon>
        <taxon>Pezizomycotina</taxon>
        <taxon>Eurotiomycetes</taxon>
        <taxon>Eurotiomycetidae</taxon>
        <taxon>Eurotiales</taxon>
        <taxon>Aspergillaceae</taxon>
        <taxon>Penicillium</taxon>
    </lineage>
</organism>
<name>A0A9W9I5F6_9EURO</name>
<sequence>MPEPLTAKKIGLMRSQSTSSTASYPLIPHRQSSLSASVSDGTNGPATSTRTPSLSDSLYQIQVLKIREMGARASRCSNSGDLNLSKDPFVDEIPRFLSEEEEQQQKTGNRYRPAPRLIVRWSSGSWDCSRPSLPSSSTNFSVQSRPLTPKIDASSVNSGHQVKTALFSAMDLPVAFVNVVSTINRAHIGMDPISLWATVQVSADVNSIPFPGISGLASLDIIILLDSLSQHSQITLGSSVLAFNLVHNHDRVALTYIKSDAQHGFEVLLPLGFHSFDTVRSSLNKYSRRQHLTTQGSASDLGDSIQQVTRMFETSPRTAFCHVFFVSATPPDHLSIPWIDPAIGFHTITPQACLPLTHTNIHIGWHIHYDVGTGDARPKESYFIRKVSRVIRQLRTGIRTGSILDPKLSVAPVGGCLIGTVIDSARLTSLRPGETWVVPVQISLPTAFQQTLPLAESPVHSPVFKDLLAQINELLQEYAGEITQPVLTAHVEYRHSLFPSPNKIHVETHLTVIRTQDEHQSGKENTVIIDQGEEPNLF</sequence>
<dbReference type="EMBL" id="JAPQKN010000003">
    <property type="protein sequence ID" value="KAJ5167371.1"/>
    <property type="molecule type" value="Genomic_DNA"/>
</dbReference>
<keyword evidence="3" id="KW-1185">Reference proteome</keyword>
<dbReference type="GeneID" id="81427453"/>
<dbReference type="OrthoDB" id="5596422at2759"/>
<evidence type="ECO:0000313" key="3">
    <source>
        <dbReference type="Proteomes" id="UP001149163"/>
    </source>
</evidence>
<reference evidence="2" key="2">
    <citation type="journal article" date="2023" name="IMA Fungus">
        <title>Comparative genomic study of the Penicillium genus elucidates a diverse pangenome and 15 lateral gene transfer events.</title>
        <authorList>
            <person name="Petersen C."/>
            <person name="Sorensen T."/>
            <person name="Nielsen M.R."/>
            <person name="Sondergaard T.E."/>
            <person name="Sorensen J.L."/>
            <person name="Fitzpatrick D.A."/>
            <person name="Frisvad J.C."/>
            <person name="Nielsen K.L."/>
        </authorList>
    </citation>
    <scope>NUCLEOTIDE SEQUENCE</scope>
    <source>
        <strain evidence="2">IBT 26290</strain>
    </source>
</reference>
<evidence type="ECO:0000313" key="2">
    <source>
        <dbReference type="EMBL" id="KAJ5167371.1"/>
    </source>
</evidence>
<dbReference type="Proteomes" id="UP001149163">
    <property type="component" value="Unassembled WGS sequence"/>
</dbReference>
<evidence type="ECO:0000256" key="1">
    <source>
        <dbReference type="SAM" id="MobiDB-lite"/>
    </source>
</evidence>
<feature type="compositionally biased region" description="Polar residues" evidence="1">
    <location>
        <begin position="30"/>
        <end position="54"/>
    </location>
</feature>
<dbReference type="AlphaFoldDB" id="A0A9W9I5F6"/>
<dbReference type="RefSeq" id="XP_056543832.1">
    <property type="nucleotide sequence ID" value="XM_056688277.1"/>
</dbReference>
<comment type="caution">
    <text evidence="2">The sequence shown here is derived from an EMBL/GenBank/DDBJ whole genome shotgun (WGS) entry which is preliminary data.</text>
</comment>
<protein>
    <submittedName>
        <fullName evidence="2">Uncharacterized protein</fullName>
    </submittedName>
</protein>
<proteinExistence type="predicted"/>
<gene>
    <name evidence="2" type="ORF">N7482_006152</name>
</gene>
<feature type="region of interest" description="Disordered" evidence="1">
    <location>
        <begin position="1"/>
        <end position="54"/>
    </location>
</feature>
<feature type="compositionally biased region" description="Polar residues" evidence="1">
    <location>
        <begin position="14"/>
        <end position="23"/>
    </location>
</feature>
<accession>A0A9W9I5F6</accession>
<reference evidence="2" key="1">
    <citation type="submission" date="2022-11" db="EMBL/GenBank/DDBJ databases">
        <authorList>
            <person name="Petersen C."/>
        </authorList>
    </citation>
    <scope>NUCLEOTIDE SEQUENCE</scope>
    <source>
        <strain evidence="2">IBT 26290</strain>
    </source>
</reference>